<reference evidence="8" key="1">
    <citation type="submission" date="2017-09" db="EMBL/GenBank/DDBJ databases">
        <title>Depth-based differentiation of microbial function through sediment-hosted aquifers and enrichment of novel symbionts in the deep terrestrial subsurface.</title>
        <authorList>
            <person name="Probst A.J."/>
            <person name="Ladd B."/>
            <person name="Jarett J.K."/>
            <person name="Geller-Mcgrath D.E."/>
            <person name="Sieber C.M.K."/>
            <person name="Emerson J.B."/>
            <person name="Anantharaman K."/>
            <person name="Thomas B.C."/>
            <person name="Malmstrom R."/>
            <person name="Stieglmeier M."/>
            <person name="Klingl A."/>
            <person name="Woyke T."/>
            <person name="Ryan C.M."/>
            <person name="Banfield J.F."/>
        </authorList>
    </citation>
    <scope>NUCLEOTIDE SEQUENCE [LARGE SCALE GENOMIC DNA]</scope>
</reference>
<sequence>LSIKTLFLVFTFSHNFIIALFGLYPWIRDSGVGEITQVQGGFWRVFFQSHIFVLLGFFLSSMIMAKLIVEKIWRKYLKFYIFNFIFLILFLTTILASFSRSFWLGLAAGVLIAWLIWLALEKIKFKDFVLINSYWLGVALISFALLIAIVKFPYPAPLGGFAPVDLLSTRASQLADEAGVASRWALLPNLWSKIKAAPLLGQGFGATVTYKTNDPRVLQTNPSGDFTTYAFEWGWLDIWLKLGLFGLLAYLTIIAKIFWQAWQPTPLAHTRWLIQGLAIGLAVVAAVSVFSPYTNHPLGIGYLIIASVLIDRFYIAKTPLA</sequence>
<name>A0A2M8AGX9_9BACT</name>
<feature type="transmembrane region" description="Helical" evidence="5">
    <location>
        <begin position="238"/>
        <end position="259"/>
    </location>
</feature>
<keyword evidence="3 5" id="KW-1133">Transmembrane helix</keyword>
<comment type="subcellular location">
    <subcellularLocation>
        <location evidence="1">Membrane</location>
        <topology evidence="1">Multi-pass membrane protein</topology>
    </subcellularLocation>
</comment>
<feature type="transmembrane region" description="Helical" evidence="5">
    <location>
        <begin position="76"/>
        <end position="96"/>
    </location>
</feature>
<gene>
    <name evidence="7" type="ORF">CO116_01770</name>
</gene>
<evidence type="ECO:0000256" key="4">
    <source>
        <dbReference type="ARBA" id="ARBA00023136"/>
    </source>
</evidence>
<evidence type="ECO:0000256" key="1">
    <source>
        <dbReference type="ARBA" id="ARBA00004141"/>
    </source>
</evidence>
<evidence type="ECO:0000313" key="8">
    <source>
        <dbReference type="Proteomes" id="UP000230611"/>
    </source>
</evidence>
<feature type="non-terminal residue" evidence="7">
    <location>
        <position position="1"/>
    </location>
</feature>
<keyword evidence="2 5" id="KW-0812">Transmembrane</keyword>
<dbReference type="PANTHER" id="PTHR37422">
    <property type="entry name" value="TEICHURONIC ACID BIOSYNTHESIS PROTEIN TUAE"/>
    <property type="match status" value="1"/>
</dbReference>
<evidence type="ECO:0000256" key="2">
    <source>
        <dbReference type="ARBA" id="ARBA00022692"/>
    </source>
</evidence>
<protein>
    <recommendedName>
        <fullName evidence="6">O-antigen ligase-related domain-containing protein</fullName>
    </recommendedName>
</protein>
<evidence type="ECO:0000256" key="5">
    <source>
        <dbReference type="SAM" id="Phobius"/>
    </source>
</evidence>
<evidence type="ECO:0000256" key="3">
    <source>
        <dbReference type="ARBA" id="ARBA00022989"/>
    </source>
</evidence>
<feature type="domain" description="O-antigen ligase-related" evidence="6">
    <location>
        <begin position="86"/>
        <end position="251"/>
    </location>
</feature>
<accession>A0A2M8AGX9</accession>
<feature type="transmembrane region" description="Helical" evidence="5">
    <location>
        <begin position="47"/>
        <end position="69"/>
    </location>
</feature>
<feature type="transmembrane region" description="Helical" evidence="5">
    <location>
        <begin position="102"/>
        <end position="120"/>
    </location>
</feature>
<feature type="transmembrane region" description="Helical" evidence="5">
    <location>
        <begin position="271"/>
        <end position="290"/>
    </location>
</feature>
<dbReference type="Pfam" id="PF04932">
    <property type="entry name" value="Wzy_C"/>
    <property type="match status" value="1"/>
</dbReference>
<evidence type="ECO:0000313" key="7">
    <source>
        <dbReference type="EMBL" id="PJB16839.1"/>
    </source>
</evidence>
<feature type="transmembrane region" description="Helical" evidence="5">
    <location>
        <begin position="7"/>
        <end position="27"/>
    </location>
</feature>
<organism evidence="7 8">
    <name type="scientific">Candidatus Falkowbacteria bacterium CG_4_9_14_3_um_filter_38_19</name>
    <dbReference type="NCBI Taxonomy" id="1974559"/>
    <lineage>
        <taxon>Bacteria</taxon>
        <taxon>Candidatus Falkowiibacteriota</taxon>
    </lineage>
</organism>
<feature type="transmembrane region" description="Helical" evidence="5">
    <location>
        <begin position="132"/>
        <end position="154"/>
    </location>
</feature>
<dbReference type="GO" id="GO:0016020">
    <property type="term" value="C:membrane"/>
    <property type="evidence" value="ECO:0007669"/>
    <property type="project" value="UniProtKB-SubCell"/>
</dbReference>
<feature type="transmembrane region" description="Helical" evidence="5">
    <location>
        <begin position="296"/>
        <end position="315"/>
    </location>
</feature>
<dbReference type="InterPro" id="IPR007016">
    <property type="entry name" value="O-antigen_ligase-rel_domated"/>
</dbReference>
<keyword evidence="4 5" id="KW-0472">Membrane</keyword>
<dbReference type="PANTHER" id="PTHR37422:SF13">
    <property type="entry name" value="LIPOPOLYSACCHARIDE BIOSYNTHESIS PROTEIN PA4999-RELATED"/>
    <property type="match status" value="1"/>
</dbReference>
<evidence type="ECO:0000259" key="6">
    <source>
        <dbReference type="Pfam" id="PF04932"/>
    </source>
</evidence>
<dbReference type="EMBL" id="PFUO01000085">
    <property type="protein sequence ID" value="PJB16839.1"/>
    <property type="molecule type" value="Genomic_DNA"/>
</dbReference>
<dbReference type="Proteomes" id="UP000230611">
    <property type="component" value="Unassembled WGS sequence"/>
</dbReference>
<dbReference type="InterPro" id="IPR051533">
    <property type="entry name" value="WaaL-like"/>
</dbReference>
<dbReference type="AlphaFoldDB" id="A0A2M8AGX9"/>
<comment type="caution">
    <text evidence="7">The sequence shown here is derived from an EMBL/GenBank/DDBJ whole genome shotgun (WGS) entry which is preliminary data.</text>
</comment>
<proteinExistence type="predicted"/>